<dbReference type="Pfam" id="PF02653">
    <property type="entry name" value="BPD_transp_2"/>
    <property type="match status" value="1"/>
</dbReference>
<feature type="transmembrane region" description="Helical" evidence="6">
    <location>
        <begin position="94"/>
        <end position="115"/>
    </location>
</feature>
<dbReference type="AlphaFoldDB" id="A0A414AR36"/>
<dbReference type="InterPro" id="IPR001851">
    <property type="entry name" value="ABC_transp_permease"/>
</dbReference>
<dbReference type="Proteomes" id="UP000283975">
    <property type="component" value="Unassembled WGS sequence"/>
</dbReference>
<gene>
    <name evidence="7" type="ORF">DW839_22365</name>
</gene>
<feature type="transmembrane region" description="Helical" evidence="6">
    <location>
        <begin position="217"/>
        <end position="238"/>
    </location>
</feature>
<evidence type="ECO:0000313" key="8">
    <source>
        <dbReference type="Proteomes" id="UP000283975"/>
    </source>
</evidence>
<keyword evidence="3 6" id="KW-0812">Transmembrane</keyword>
<evidence type="ECO:0000256" key="1">
    <source>
        <dbReference type="ARBA" id="ARBA00004651"/>
    </source>
</evidence>
<dbReference type="GO" id="GO:0005886">
    <property type="term" value="C:plasma membrane"/>
    <property type="evidence" value="ECO:0007669"/>
    <property type="project" value="UniProtKB-SubCell"/>
</dbReference>
<evidence type="ECO:0000256" key="3">
    <source>
        <dbReference type="ARBA" id="ARBA00022692"/>
    </source>
</evidence>
<comment type="caution">
    <text evidence="7">The sequence shown here is derived from an EMBL/GenBank/DDBJ whole genome shotgun (WGS) entry which is preliminary data.</text>
</comment>
<proteinExistence type="predicted"/>
<organism evidence="7 8">
    <name type="scientific">Enterocloster bolteae</name>
    <dbReference type="NCBI Taxonomy" id="208479"/>
    <lineage>
        <taxon>Bacteria</taxon>
        <taxon>Bacillati</taxon>
        <taxon>Bacillota</taxon>
        <taxon>Clostridia</taxon>
        <taxon>Lachnospirales</taxon>
        <taxon>Lachnospiraceae</taxon>
        <taxon>Enterocloster</taxon>
    </lineage>
</organism>
<feature type="transmembrane region" description="Helical" evidence="6">
    <location>
        <begin position="297"/>
        <end position="313"/>
    </location>
</feature>
<dbReference type="EMBL" id="QSHZ01000028">
    <property type="protein sequence ID" value="RHC53076.1"/>
    <property type="molecule type" value="Genomic_DNA"/>
</dbReference>
<protein>
    <submittedName>
        <fullName evidence="7">ABC transporter permease</fullName>
    </submittedName>
</protein>
<evidence type="ECO:0000256" key="4">
    <source>
        <dbReference type="ARBA" id="ARBA00022989"/>
    </source>
</evidence>
<evidence type="ECO:0000313" key="7">
    <source>
        <dbReference type="EMBL" id="RHC53076.1"/>
    </source>
</evidence>
<reference evidence="7 8" key="1">
    <citation type="submission" date="2018-08" db="EMBL/GenBank/DDBJ databases">
        <title>A genome reference for cultivated species of the human gut microbiota.</title>
        <authorList>
            <person name="Zou Y."/>
            <person name="Xue W."/>
            <person name="Luo G."/>
        </authorList>
    </citation>
    <scope>NUCLEOTIDE SEQUENCE [LARGE SCALE GENOMIC DNA]</scope>
    <source>
        <strain evidence="7 8">AM35-14</strain>
    </source>
</reference>
<comment type="subcellular location">
    <subcellularLocation>
        <location evidence="1">Cell membrane</location>
        <topology evidence="1">Multi-pass membrane protein</topology>
    </subcellularLocation>
</comment>
<evidence type="ECO:0000256" key="2">
    <source>
        <dbReference type="ARBA" id="ARBA00022475"/>
    </source>
</evidence>
<accession>A0A414AR36</accession>
<dbReference type="RefSeq" id="WP_119205535.1">
    <property type="nucleotide sequence ID" value="NZ_CATYQV010000036.1"/>
</dbReference>
<evidence type="ECO:0000256" key="5">
    <source>
        <dbReference type="ARBA" id="ARBA00023136"/>
    </source>
</evidence>
<feature type="transmembrane region" description="Helical" evidence="6">
    <location>
        <begin position="166"/>
        <end position="184"/>
    </location>
</feature>
<name>A0A414AR36_9FIRM</name>
<feature type="transmembrane region" description="Helical" evidence="6">
    <location>
        <begin position="136"/>
        <end position="154"/>
    </location>
</feature>
<feature type="transmembrane region" description="Helical" evidence="6">
    <location>
        <begin position="47"/>
        <end position="64"/>
    </location>
</feature>
<dbReference type="GO" id="GO:0022857">
    <property type="term" value="F:transmembrane transporter activity"/>
    <property type="evidence" value="ECO:0007669"/>
    <property type="project" value="InterPro"/>
</dbReference>
<dbReference type="CDD" id="cd06579">
    <property type="entry name" value="TM_PBP1_transp_AraH_like"/>
    <property type="match status" value="1"/>
</dbReference>
<evidence type="ECO:0000256" key="6">
    <source>
        <dbReference type="SAM" id="Phobius"/>
    </source>
</evidence>
<feature type="transmembrane region" description="Helical" evidence="6">
    <location>
        <begin position="244"/>
        <end position="260"/>
    </location>
</feature>
<keyword evidence="5 6" id="KW-0472">Membrane</keyword>
<keyword evidence="2" id="KW-1003">Cell membrane</keyword>
<dbReference type="PANTHER" id="PTHR32196">
    <property type="entry name" value="ABC TRANSPORTER PERMEASE PROTEIN YPHD-RELATED-RELATED"/>
    <property type="match status" value="1"/>
</dbReference>
<sequence length="321" mass="34173">MMQRKNMVWKERMSEYWMIGLLLFLIAVFSYISPVFATRGNLSNFLRSIPVLGIATLGVAMLMISGGIDLSCGAITACAGTMAAYLAVYGCHPVVCVAAGILCGGAWGLLNGFLITRFELKPFIVTVGSNYMIRGLTQMITGGVLIGGLPGWFYRISNTNLFGGMIYSNFLIFLVLGAAVVLVMKYTIFGRCCYAVGASKKASGLAGIRVNSHLLKVYFIEGALAGIAGVILMSYLNVGASSEAMGLEAYAIAAVIIGGIRFEGGAGGMERAFLGLLIIEIFKNGMAVAGLNTYGQQAVTGLMILAAIVMDYFRKKKEESV</sequence>
<keyword evidence="4 6" id="KW-1133">Transmembrane helix</keyword>
<dbReference type="PANTHER" id="PTHR32196:SF63">
    <property type="entry name" value="INNER MEMBRANE ABC TRANSPORTER PERMEASE PROTEIN YJFF"/>
    <property type="match status" value="1"/>
</dbReference>